<evidence type="ECO:0000313" key="3">
    <source>
        <dbReference type="Proteomes" id="UP001259340"/>
    </source>
</evidence>
<keyword evidence="4" id="KW-1185">Reference proteome</keyword>
<gene>
    <name evidence="1" type="ORF">OS133_01355</name>
    <name evidence="2" type="ORF">OS134_12595</name>
</gene>
<dbReference type="EMBL" id="JAPMLE010000001">
    <property type="protein sequence ID" value="MDR8522350.1"/>
    <property type="molecule type" value="Genomic_DNA"/>
</dbReference>
<dbReference type="Proteomes" id="UP001271263">
    <property type="component" value="Unassembled WGS sequence"/>
</dbReference>
<dbReference type="Proteomes" id="UP001259340">
    <property type="component" value="Unassembled WGS sequence"/>
</dbReference>
<dbReference type="EMBL" id="JAPMLD010000005">
    <property type="protein sequence ID" value="MDW4824897.1"/>
    <property type="molecule type" value="Genomic_DNA"/>
</dbReference>
<protein>
    <submittedName>
        <fullName evidence="1">Uncharacterized protein</fullName>
    </submittedName>
</protein>
<proteinExistence type="predicted"/>
<reference evidence="1" key="2">
    <citation type="submission" date="2022-11" db="EMBL/GenBank/DDBJ databases">
        <title>Prophages regulate Shewanella fidelis motility and biofilm formation: implications for gut colonization dynamics in Ciona robusta.</title>
        <authorList>
            <person name="Natarajan O."/>
            <person name="Gibboney S.L."/>
            <person name="Young M.N."/>
            <person name="Lim S.J."/>
            <person name="Pluta N."/>
            <person name="Atkinson C.G.F."/>
            <person name="Leigh B.A."/>
            <person name="Liberti A."/>
            <person name="Kees E."/>
            <person name="Breitbart M."/>
            <person name="Gralnick J."/>
            <person name="Dishaw L.J."/>
        </authorList>
    </citation>
    <scope>NUCLEOTIDE SEQUENCE</scope>
    <source>
        <strain evidence="1">3313</strain>
    </source>
</reference>
<dbReference type="AlphaFoldDB" id="A0AAW8NJ19"/>
<evidence type="ECO:0000313" key="4">
    <source>
        <dbReference type="Proteomes" id="UP001271263"/>
    </source>
</evidence>
<comment type="caution">
    <text evidence="1">The sequence shown here is derived from an EMBL/GenBank/DDBJ whole genome shotgun (WGS) entry which is preliminary data.</text>
</comment>
<name>A0AAW8NJ19_9GAMM</name>
<dbReference type="RefSeq" id="WP_310653747.1">
    <property type="nucleotide sequence ID" value="NZ_JAPMLA010000006.1"/>
</dbReference>
<sequence>MGSKNALKKLIKKSKKVTNSSLRHLNSLAANGDNSQQVSSSLASELNQLSYKVIGNVVQELTPPLSPILSWFSEERSANQANTSSKSAGPATTLDNATVVKSIKIMPKKSVSILQIPLKSPPCKRCPAKMGGNCKCAAKKLNISL</sequence>
<organism evidence="1 3">
    <name type="scientific">Shewanella fidelis</name>
    <dbReference type="NCBI Taxonomy" id="173509"/>
    <lineage>
        <taxon>Bacteria</taxon>
        <taxon>Pseudomonadati</taxon>
        <taxon>Pseudomonadota</taxon>
        <taxon>Gammaproteobacteria</taxon>
        <taxon>Alteromonadales</taxon>
        <taxon>Shewanellaceae</taxon>
        <taxon>Shewanella</taxon>
    </lineage>
</organism>
<accession>A0AAW8NJ19</accession>
<evidence type="ECO:0000313" key="2">
    <source>
        <dbReference type="EMBL" id="MDW4824897.1"/>
    </source>
</evidence>
<evidence type="ECO:0000313" key="1">
    <source>
        <dbReference type="EMBL" id="MDR8522350.1"/>
    </source>
</evidence>
<reference evidence="2 4" key="1">
    <citation type="journal article" date="2022" name="bioRxiv">
        <title>Prophages regulate Shewanella fidelis 3313 motility and biofilm formation: implications for gut colonization dynamics in Ciona robusta.</title>
        <authorList>
            <person name="Natarajan O."/>
            <person name="Gibboney S.L."/>
            <person name="Young M.N."/>
            <person name="Lim S.J."/>
            <person name="Pluta N."/>
            <person name="Atkinson C.G."/>
            <person name="Leigh B.A."/>
            <person name="Liberti A."/>
            <person name="Kees E.D."/>
            <person name="Breitbart M."/>
            <person name="Gralnick J.A."/>
            <person name="Dishaw L.J."/>
        </authorList>
    </citation>
    <scope>NUCLEOTIDE SEQUENCE [LARGE SCALE GENOMIC DNA]</scope>
    <source>
        <strain evidence="2 4">JG4066</strain>
    </source>
</reference>